<dbReference type="InterPro" id="IPR002052">
    <property type="entry name" value="DNA_methylase_N6_adenine_CS"/>
</dbReference>
<reference evidence="8 9" key="1">
    <citation type="journal article" date="2008" name="BMC Genomics">
        <title>Genome sequence and rapid evolution of the rice pathogen Xanthomonas oryzae pv. oryzae PXO99A.</title>
        <authorList>
            <person name="Salzberg S.L."/>
            <person name="Sommer D.D."/>
            <person name="Schatz M.C."/>
            <person name="Phillippy A.M."/>
            <person name="Rabinowicz P.D."/>
            <person name="Tsuge S."/>
            <person name="Furutani A."/>
            <person name="Ochiai H."/>
            <person name="Delcher A.L."/>
            <person name="Kelley D."/>
            <person name="Madupu R."/>
            <person name="Puiu D."/>
            <person name="Radune D."/>
            <person name="Shumway M."/>
            <person name="Trapnell C."/>
            <person name="Aparna G."/>
            <person name="Jha G."/>
            <person name="Pandey A."/>
            <person name="Patil P.B."/>
            <person name="Ishihara H."/>
            <person name="Meyer D.F."/>
            <person name="Szurek B."/>
            <person name="Verdier V."/>
            <person name="Koebnik R."/>
            <person name="Dow J.M."/>
            <person name="Ryan R.P."/>
            <person name="Hirata H."/>
            <person name="Tsuyumu S."/>
            <person name="Won Lee S."/>
            <person name="Seo Y.S."/>
            <person name="Sriariyanum M."/>
            <person name="Ronald P.C."/>
            <person name="Sonti R.V."/>
            <person name="Van Sluys M.A."/>
            <person name="Leach J.E."/>
            <person name="White F.F."/>
            <person name="Bogdanove A.J."/>
        </authorList>
    </citation>
    <scope>NUCLEOTIDE SEQUENCE [LARGE SCALE GENOMIC DNA]</scope>
    <source>
        <strain evidence="8 9">PXO99A</strain>
    </source>
</reference>
<dbReference type="GO" id="GO:0102559">
    <property type="term" value="F:peptide chain release factor N(5)-glutamine methyltransferase activity"/>
    <property type="evidence" value="ECO:0007669"/>
    <property type="project" value="UniProtKB-EC"/>
</dbReference>
<comment type="function">
    <text evidence="5">Methylates the class 1 translation termination release factors RF1/PrfA and RF2/PrfB on the glutamine residue of the universally conserved GGQ motif.</text>
</comment>
<dbReference type="NCBIfam" id="TIGR00536">
    <property type="entry name" value="hemK_fam"/>
    <property type="match status" value="1"/>
</dbReference>
<keyword evidence="3 5" id="KW-0949">S-adenosyl-L-methionine</keyword>
<name>A0A0K0GI06_XANOP</name>
<dbReference type="GO" id="GO:0032259">
    <property type="term" value="P:methylation"/>
    <property type="evidence" value="ECO:0007669"/>
    <property type="project" value="UniProtKB-KW"/>
</dbReference>
<dbReference type="RefSeq" id="WP_011260084.1">
    <property type="nucleotide sequence ID" value="NC_010717.2"/>
</dbReference>
<dbReference type="KEGG" id="xop:PXO_04588"/>
<evidence type="ECO:0000256" key="5">
    <source>
        <dbReference type="HAMAP-Rule" id="MF_02126"/>
    </source>
</evidence>
<dbReference type="AlphaFoldDB" id="A0A0K0GI06"/>
<dbReference type="HOGENOM" id="CLU_018398_3_1_6"/>
<dbReference type="Proteomes" id="UP000001740">
    <property type="component" value="Chromosome"/>
</dbReference>
<keyword evidence="2 5" id="KW-0808">Transferase</keyword>
<keyword evidence="1 5" id="KW-0489">Methyltransferase</keyword>
<organism evidence="8 9">
    <name type="scientific">Xanthomonas oryzae pv. oryzae (strain PXO99A)</name>
    <dbReference type="NCBI Taxonomy" id="360094"/>
    <lineage>
        <taxon>Bacteria</taxon>
        <taxon>Pseudomonadati</taxon>
        <taxon>Pseudomonadota</taxon>
        <taxon>Gammaproteobacteria</taxon>
        <taxon>Lysobacterales</taxon>
        <taxon>Lysobacteraceae</taxon>
        <taxon>Xanthomonas</taxon>
    </lineage>
</organism>
<dbReference type="InterPro" id="IPR040758">
    <property type="entry name" value="PrmC_N"/>
</dbReference>
<dbReference type="SUPFAM" id="SSF53335">
    <property type="entry name" value="S-adenosyl-L-methionine-dependent methyltransferases"/>
    <property type="match status" value="1"/>
</dbReference>
<gene>
    <name evidence="5" type="primary">prmC</name>
    <name evidence="8" type="ordered locus">PXO_04588</name>
</gene>
<proteinExistence type="inferred from homology"/>
<dbReference type="HAMAP" id="MF_02126">
    <property type="entry name" value="RF_methyltr_PrmC"/>
    <property type="match status" value="1"/>
</dbReference>
<dbReference type="FunFam" id="3.40.50.150:FF:000053">
    <property type="entry name" value="Release factor glutamine methyltransferase"/>
    <property type="match status" value="1"/>
</dbReference>
<evidence type="ECO:0000313" key="9">
    <source>
        <dbReference type="Proteomes" id="UP000001740"/>
    </source>
</evidence>
<dbReference type="InterPro" id="IPR029063">
    <property type="entry name" value="SAM-dependent_MTases_sf"/>
</dbReference>
<dbReference type="InterPro" id="IPR004556">
    <property type="entry name" value="HemK-like"/>
</dbReference>
<feature type="domain" description="Release factor glutamine methyltransferase N-terminal" evidence="7">
    <location>
        <begin position="14"/>
        <end position="75"/>
    </location>
</feature>
<dbReference type="GO" id="GO:0003676">
    <property type="term" value="F:nucleic acid binding"/>
    <property type="evidence" value="ECO:0007669"/>
    <property type="project" value="InterPro"/>
</dbReference>
<dbReference type="InterPro" id="IPR050320">
    <property type="entry name" value="N5-glutamine_MTase"/>
</dbReference>
<comment type="catalytic activity">
    <reaction evidence="4 5">
        <text>L-glutaminyl-[peptide chain release factor] + S-adenosyl-L-methionine = N(5)-methyl-L-glutaminyl-[peptide chain release factor] + S-adenosyl-L-homocysteine + H(+)</text>
        <dbReference type="Rhea" id="RHEA:42896"/>
        <dbReference type="Rhea" id="RHEA-COMP:10271"/>
        <dbReference type="Rhea" id="RHEA-COMP:10272"/>
        <dbReference type="ChEBI" id="CHEBI:15378"/>
        <dbReference type="ChEBI" id="CHEBI:30011"/>
        <dbReference type="ChEBI" id="CHEBI:57856"/>
        <dbReference type="ChEBI" id="CHEBI:59789"/>
        <dbReference type="ChEBI" id="CHEBI:61891"/>
        <dbReference type="EC" id="2.1.1.297"/>
    </reaction>
</comment>
<accession>A0A0K0GI06</accession>
<evidence type="ECO:0000313" key="8">
    <source>
        <dbReference type="EMBL" id="ACD57826.1"/>
    </source>
</evidence>
<dbReference type="Pfam" id="PF17827">
    <property type="entry name" value="PrmC_N"/>
    <property type="match status" value="1"/>
</dbReference>
<dbReference type="CDD" id="cd02440">
    <property type="entry name" value="AdoMet_MTases"/>
    <property type="match status" value="1"/>
</dbReference>
<protein>
    <recommendedName>
        <fullName evidence="5">Release factor glutamine methyltransferase</fullName>
        <shortName evidence="5">RF MTase</shortName>
        <ecNumber evidence="5">2.1.1.297</ecNumber>
    </recommendedName>
    <alternativeName>
        <fullName evidence="5">N5-glutamine methyltransferase PrmC</fullName>
    </alternativeName>
    <alternativeName>
        <fullName evidence="5">Protein-(glutamine-N5) MTase PrmC</fullName>
    </alternativeName>
    <alternativeName>
        <fullName evidence="5">Protein-glutamine N-methyltransferase PrmC</fullName>
    </alternativeName>
</protein>
<evidence type="ECO:0000256" key="2">
    <source>
        <dbReference type="ARBA" id="ARBA00022679"/>
    </source>
</evidence>
<evidence type="ECO:0000256" key="3">
    <source>
        <dbReference type="ARBA" id="ARBA00022691"/>
    </source>
</evidence>
<dbReference type="eggNOG" id="COG2890">
    <property type="taxonomic scope" value="Bacteria"/>
</dbReference>
<comment type="similarity">
    <text evidence="5">Belongs to the protein N5-glutamine methyltransferase family. PrmC subfamily.</text>
</comment>
<sequence>MSDDLAAIPADPVLRRAAERIERCDAEALLLHALGRDRAWLFMHGRDAVPLSVAQAFEALVQRREAGEPVAYLTGSRGFWTLDLAVSPATLIPRADTELLVELALERLDTSPGRRAADLGTGSGAIALAIASERPQSQLIATDASAAALGMARRNADRHSLPNVDFRLGNWFAPLAGEAFDLIASNPPYIAAHDPHLQQGDLRYEPASALASGNDGLDDIRLIVADAPAHLLPGGWLLLEHGWDQGDAVRALLAASGFDAAATYQDLEARDRVTLGRKPRA</sequence>
<evidence type="ECO:0000259" key="6">
    <source>
        <dbReference type="Pfam" id="PF05175"/>
    </source>
</evidence>
<dbReference type="PROSITE" id="PS00092">
    <property type="entry name" value="N6_MTASE"/>
    <property type="match status" value="1"/>
</dbReference>
<dbReference type="EC" id="2.1.1.297" evidence="5"/>
<dbReference type="Pfam" id="PF05175">
    <property type="entry name" value="MTS"/>
    <property type="match status" value="1"/>
</dbReference>
<dbReference type="PANTHER" id="PTHR18895:SF74">
    <property type="entry name" value="MTRF1L RELEASE FACTOR GLUTAMINE METHYLTRANSFERASE"/>
    <property type="match status" value="1"/>
</dbReference>
<feature type="binding site" evidence="5">
    <location>
        <position position="186"/>
    </location>
    <ligand>
        <name>S-adenosyl-L-methionine</name>
        <dbReference type="ChEBI" id="CHEBI:59789"/>
    </ligand>
</feature>
<dbReference type="PANTHER" id="PTHR18895">
    <property type="entry name" value="HEMK METHYLTRANSFERASE"/>
    <property type="match status" value="1"/>
</dbReference>
<dbReference type="PATRIC" id="fig|291331.8.peg.4039"/>
<dbReference type="InterPro" id="IPR007848">
    <property type="entry name" value="Small_mtfrase_dom"/>
</dbReference>
<evidence type="ECO:0000259" key="7">
    <source>
        <dbReference type="Pfam" id="PF17827"/>
    </source>
</evidence>
<dbReference type="NCBIfam" id="TIGR03534">
    <property type="entry name" value="RF_mod_PrmC"/>
    <property type="match status" value="1"/>
</dbReference>
<dbReference type="EMBL" id="CP000967">
    <property type="protein sequence ID" value="ACD57826.1"/>
    <property type="molecule type" value="Genomic_DNA"/>
</dbReference>
<dbReference type="Gene3D" id="3.40.50.150">
    <property type="entry name" value="Vaccinia Virus protein VP39"/>
    <property type="match status" value="1"/>
</dbReference>
<feature type="binding site" evidence="5">
    <location>
        <position position="171"/>
    </location>
    <ligand>
        <name>S-adenosyl-L-methionine</name>
        <dbReference type="ChEBI" id="CHEBI:59789"/>
    </ligand>
</feature>
<feature type="binding site" evidence="5">
    <location>
        <position position="143"/>
    </location>
    <ligand>
        <name>S-adenosyl-L-methionine</name>
        <dbReference type="ChEBI" id="CHEBI:59789"/>
    </ligand>
</feature>
<feature type="binding site" evidence="5">
    <location>
        <begin position="120"/>
        <end position="124"/>
    </location>
    <ligand>
        <name>S-adenosyl-L-methionine</name>
        <dbReference type="ChEBI" id="CHEBI:59789"/>
    </ligand>
</feature>
<feature type="binding site" evidence="5">
    <location>
        <begin position="186"/>
        <end position="189"/>
    </location>
    <ligand>
        <name>substrate</name>
    </ligand>
</feature>
<dbReference type="InterPro" id="IPR019874">
    <property type="entry name" value="RF_methyltr_PrmC"/>
</dbReference>
<feature type="domain" description="Methyltransferase small" evidence="6">
    <location>
        <begin position="103"/>
        <end position="194"/>
    </location>
</feature>
<evidence type="ECO:0000256" key="1">
    <source>
        <dbReference type="ARBA" id="ARBA00022603"/>
    </source>
</evidence>
<dbReference type="Gene3D" id="1.10.8.10">
    <property type="entry name" value="DNA helicase RuvA subunit, C-terminal domain"/>
    <property type="match status" value="1"/>
</dbReference>
<evidence type="ECO:0000256" key="4">
    <source>
        <dbReference type="ARBA" id="ARBA00048391"/>
    </source>
</evidence>